<organism evidence="1">
    <name type="scientific">Siphoviridae sp. ctF7F8</name>
    <dbReference type="NCBI Taxonomy" id="2826211"/>
    <lineage>
        <taxon>Viruses</taxon>
        <taxon>Duplodnaviria</taxon>
        <taxon>Heunggongvirae</taxon>
        <taxon>Uroviricota</taxon>
        <taxon>Caudoviricetes</taxon>
    </lineage>
</organism>
<sequence>MFSSHQIFRYVAYVCHFSFRKVMPITKTRLSAEWWRVWNTFRKAYIYQIFLSAIQTLLSAVPPLPPLTLLPSNF</sequence>
<proteinExistence type="predicted"/>
<reference evidence="1" key="1">
    <citation type="journal article" date="2021" name="Proc. Natl. Acad. Sci. U.S.A.">
        <title>A Catalog of Tens of Thousands of Viruses from Human Metagenomes Reveals Hidden Associations with Chronic Diseases.</title>
        <authorList>
            <person name="Tisza M.J."/>
            <person name="Buck C.B."/>
        </authorList>
    </citation>
    <scope>NUCLEOTIDE SEQUENCE</scope>
    <source>
        <strain evidence="1">CtF7F8</strain>
    </source>
</reference>
<protein>
    <submittedName>
        <fullName evidence="1">Uncharacterized protein</fullName>
    </submittedName>
</protein>
<name>A0A8S5MJ28_9CAUD</name>
<accession>A0A8S5MJ28</accession>
<dbReference type="EMBL" id="BK014917">
    <property type="protein sequence ID" value="DAD82401.1"/>
    <property type="molecule type" value="Genomic_DNA"/>
</dbReference>
<evidence type="ECO:0000313" key="1">
    <source>
        <dbReference type="EMBL" id="DAD82401.1"/>
    </source>
</evidence>